<protein>
    <submittedName>
        <fullName evidence="2">Programmed cell death 2 like</fullName>
    </submittedName>
</protein>
<evidence type="ECO:0000313" key="3">
    <source>
        <dbReference type="Proteomes" id="UP000314987"/>
    </source>
</evidence>
<name>A0A4X2LP71_VOMUR</name>
<dbReference type="Ensembl" id="ENSVURT00010026771.1">
    <property type="protein sequence ID" value="ENSVURP00010023520.1"/>
    <property type="gene ID" value="ENSVURG00010018027.1"/>
</dbReference>
<dbReference type="STRING" id="29139.ENSVURP00010023520"/>
<reference evidence="3" key="1">
    <citation type="submission" date="2018-12" db="EMBL/GenBank/DDBJ databases">
        <authorList>
            <person name="Yazar S."/>
        </authorList>
    </citation>
    <scope>NUCLEOTIDE SEQUENCE [LARGE SCALE GENOMIC DNA]</scope>
</reference>
<gene>
    <name evidence="2" type="primary">PDCD2L</name>
</gene>
<dbReference type="GO" id="GO:0006915">
    <property type="term" value="P:apoptotic process"/>
    <property type="evidence" value="ECO:0007669"/>
    <property type="project" value="TreeGrafter"/>
</dbReference>
<evidence type="ECO:0000259" key="1">
    <source>
        <dbReference type="Pfam" id="PF04194"/>
    </source>
</evidence>
<reference evidence="2" key="3">
    <citation type="submission" date="2025-09" db="UniProtKB">
        <authorList>
            <consortium name="Ensembl"/>
        </authorList>
    </citation>
    <scope>IDENTIFICATION</scope>
</reference>
<accession>A0A4X2LP71</accession>
<keyword evidence="3" id="KW-1185">Reference proteome</keyword>
<sequence>MAAAATPVLLGLRDAEMRGNFEESQDGAWAVNKMGGVPDSLPEVPAPRPGCGRCGAAMAHVVQVYCPLEGSPHHRLLHVFACVHSDCVGQRCSWKVFRSQFLQMQEEYVQGSKLKQKEENNFAVKDWCEGAEDWGDDSESDLAPWITNDLLDSNVGDNFNVDEDRECMSQLQELTLDEALSDSHSFGHTIPAGEGHVLPSSSVPVFKPYYINVVDEEDYINFVDTNHAQKLLQEYRQREGIELELLIAQSFIFDNGEKYEKAVSESNDKIFYKFMKRISACREQILRYSWNGQPLFITCPSSDATEIPSCSNCGSCRVFEFQLMPALVSMLKNTLLDISVEFGTVLIYTCQKSCWPTNHQNPMEEFCIIQEDPDQMLFK</sequence>
<dbReference type="OMA" id="MPGPWAD"/>
<dbReference type="Gene3D" id="2.30.320.10">
    <property type="entry name" value="YwqG-like"/>
    <property type="match status" value="1"/>
</dbReference>
<dbReference type="AlphaFoldDB" id="A0A4X2LP71"/>
<dbReference type="GO" id="GO:0005737">
    <property type="term" value="C:cytoplasm"/>
    <property type="evidence" value="ECO:0007669"/>
    <property type="project" value="InterPro"/>
</dbReference>
<dbReference type="PANTHER" id="PTHR46421:SF1">
    <property type="entry name" value="PROGRAMMED CELL DEATH PROTEIN 2-LIKE"/>
    <property type="match status" value="1"/>
</dbReference>
<feature type="domain" description="Programmed cell death protein 2 C-terminal" evidence="1">
    <location>
        <begin position="268"/>
        <end position="371"/>
    </location>
</feature>
<dbReference type="Pfam" id="PF04194">
    <property type="entry name" value="PDCD2_C"/>
    <property type="match status" value="1"/>
</dbReference>
<organism evidence="2 3">
    <name type="scientific">Vombatus ursinus</name>
    <name type="common">Common wombat</name>
    <dbReference type="NCBI Taxonomy" id="29139"/>
    <lineage>
        <taxon>Eukaryota</taxon>
        <taxon>Metazoa</taxon>
        <taxon>Chordata</taxon>
        <taxon>Craniata</taxon>
        <taxon>Vertebrata</taxon>
        <taxon>Euteleostomi</taxon>
        <taxon>Mammalia</taxon>
        <taxon>Metatheria</taxon>
        <taxon>Diprotodontia</taxon>
        <taxon>Vombatidae</taxon>
        <taxon>Vombatus</taxon>
    </lineage>
</organism>
<dbReference type="OrthoDB" id="366284at2759"/>
<reference evidence="2" key="2">
    <citation type="submission" date="2025-08" db="UniProtKB">
        <authorList>
            <consortium name="Ensembl"/>
        </authorList>
    </citation>
    <scope>IDENTIFICATION</scope>
</reference>
<dbReference type="Proteomes" id="UP000314987">
    <property type="component" value="Unassembled WGS sequence"/>
</dbReference>
<dbReference type="InterPro" id="IPR052815">
    <property type="entry name" value="PDCD2-like_regulator"/>
</dbReference>
<evidence type="ECO:0000313" key="2">
    <source>
        <dbReference type="Ensembl" id="ENSVURP00010023520.1"/>
    </source>
</evidence>
<dbReference type="InterPro" id="IPR007320">
    <property type="entry name" value="PDCD2_C"/>
</dbReference>
<proteinExistence type="predicted"/>
<dbReference type="PANTHER" id="PTHR46421">
    <property type="entry name" value="PROGRAMMED CELL DEATH PROTEIN 2-LIKE"/>
    <property type="match status" value="1"/>
</dbReference>
<dbReference type="GeneTree" id="ENSGT00940000158339"/>